<keyword evidence="2" id="KW-0812">Transmembrane</keyword>
<sequence>MANINAGSAEGGSAPEPQGEPEGRGDSKTRILIAVIGGAAIVTAAIVAALLGRSPDGSPPSGRSDPCDLNRLGDFWNQPPSQRYNQVLFADRLRPRVYSAVSPDSNPEVSVKGQLNLNVPAGQVLYLIRRPDPKTKDQEGNPGNNRFYPATPVTPTSAGCWEDANRPVGYPGVKGIGQTYMLVLVGRDQAAQFPADRKSGTWDGYSHNQWRAINTIDVMSFYISTA</sequence>
<dbReference type="RefSeq" id="WP_144000987.1">
    <property type="nucleotide sequence ID" value="NZ_CP040916.1"/>
</dbReference>
<dbReference type="Proteomes" id="UP000316806">
    <property type="component" value="Chromosome"/>
</dbReference>
<gene>
    <name evidence="3" type="ORF">FH965_01525</name>
</gene>
<feature type="region of interest" description="Disordered" evidence="1">
    <location>
        <begin position="1"/>
        <end position="25"/>
    </location>
</feature>
<dbReference type="AlphaFoldDB" id="A0A516R173"/>
<proteinExistence type="predicted"/>
<dbReference type="EMBL" id="CP040916">
    <property type="protein sequence ID" value="QDQ09409.1"/>
    <property type="molecule type" value="Genomic_DNA"/>
</dbReference>
<accession>A0A516R173</accession>
<evidence type="ECO:0000256" key="2">
    <source>
        <dbReference type="SAM" id="Phobius"/>
    </source>
</evidence>
<evidence type="ECO:0000313" key="3">
    <source>
        <dbReference type="EMBL" id="QDQ09409.1"/>
    </source>
</evidence>
<keyword evidence="2" id="KW-1133">Transmembrane helix</keyword>
<evidence type="ECO:0000256" key="1">
    <source>
        <dbReference type="SAM" id="MobiDB-lite"/>
    </source>
</evidence>
<keyword evidence="2" id="KW-0472">Membrane</keyword>
<protein>
    <submittedName>
        <fullName evidence="3">Uncharacterized protein</fullName>
    </submittedName>
</protein>
<reference evidence="3 4" key="1">
    <citation type="journal article" date="2019" name="J. Ind. Microbiol. Biotechnol.">
        <title>The complete genomic sequence of Streptomyces spectabilis NRRL-2792 and identification of secondary metabolite biosynthetic gene clusters.</title>
        <authorList>
            <person name="Sinha A."/>
            <person name="Phillips-Salemka S."/>
            <person name="Niraula T.A."/>
            <person name="Short K.A."/>
            <person name="Niraula N.P."/>
        </authorList>
    </citation>
    <scope>NUCLEOTIDE SEQUENCE [LARGE SCALE GENOMIC DNA]</scope>
    <source>
        <strain evidence="3 4">NRRL 2792</strain>
    </source>
</reference>
<name>A0A516R173_STRST</name>
<feature type="region of interest" description="Disordered" evidence="1">
    <location>
        <begin position="132"/>
        <end position="151"/>
    </location>
</feature>
<evidence type="ECO:0000313" key="4">
    <source>
        <dbReference type="Proteomes" id="UP000316806"/>
    </source>
</evidence>
<organism evidence="3 4">
    <name type="scientific">Streptomyces spectabilis</name>
    <dbReference type="NCBI Taxonomy" id="68270"/>
    <lineage>
        <taxon>Bacteria</taxon>
        <taxon>Bacillati</taxon>
        <taxon>Actinomycetota</taxon>
        <taxon>Actinomycetes</taxon>
        <taxon>Kitasatosporales</taxon>
        <taxon>Streptomycetaceae</taxon>
        <taxon>Streptomyces</taxon>
    </lineage>
</organism>
<feature type="transmembrane region" description="Helical" evidence="2">
    <location>
        <begin position="31"/>
        <end position="51"/>
    </location>
</feature>